<sequence>VINKDGTISLAITLLRCNEWLSRHDFTSRRSNAGPDLNTPEAQCLGKHTFELSLVIEENKHNWLDSNIHIKGKEFNNPFEVIVPSIVRTSIRASNKVILAPVGIISYFKTASNQPLKPYLPTELSFLEIDNRNVMLSALKKS</sequence>
<feature type="non-terminal residue" evidence="1">
    <location>
        <position position="1"/>
    </location>
</feature>
<reference evidence="1" key="1">
    <citation type="journal article" date="2014" name="Front. Microbiol.">
        <title>High frequency of phylogenetically diverse reductive dehalogenase-homologous genes in deep subseafloor sedimentary metagenomes.</title>
        <authorList>
            <person name="Kawai M."/>
            <person name="Futagami T."/>
            <person name="Toyoda A."/>
            <person name="Takaki Y."/>
            <person name="Nishi S."/>
            <person name="Hori S."/>
            <person name="Arai W."/>
            <person name="Tsubouchi T."/>
            <person name="Morono Y."/>
            <person name="Uchiyama I."/>
            <person name="Ito T."/>
            <person name="Fujiyama A."/>
            <person name="Inagaki F."/>
            <person name="Takami H."/>
        </authorList>
    </citation>
    <scope>NUCLEOTIDE SEQUENCE</scope>
    <source>
        <strain evidence="1">Expedition CK06-06</strain>
    </source>
</reference>
<organism evidence="1">
    <name type="scientific">marine sediment metagenome</name>
    <dbReference type="NCBI Taxonomy" id="412755"/>
    <lineage>
        <taxon>unclassified sequences</taxon>
        <taxon>metagenomes</taxon>
        <taxon>ecological metagenomes</taxon>
    </lineage>
</organism>
<dbReference type="EMBL" id="BARW01039536">
    <property type="protein sequence ID" value="GAJ21093.1"/>
    <property type="molecule type" value="Genomic_DNA"/>
</dbReference>
<dbReference type="InterPro" id="IPR011013">
    <property type="entry name" value="Gal_mutarotase_sf_dom"/>
</dbReference>
<dbReference type="GO" id="GO:0005975">
    <property type="term" value="P:carbohydrate metabolic process"/>
    <property type="evidence" value="ECO:0007669"/>
    <property type="project" value="InterPro"/>
</dbReference>
<proteinExistence type="predicted"/>
<feature type="non-terminal residue" evidence="1">
    <location>
        <position position="142"/>
    </location>
</feature>
<comment type="caution">
    <text evidence="1">The sequence shown here is derived from an EMBL/GenBank/DDBJ whole genome shotgun (WGS) entry which is preliminary data.</text>
</comment>
<accession>X1UUB6</accession>
<dbReference type="GO" id="GO:0003824">
    <property type="term" value="F:catalytic activity"/>
    <property type="evidence" value="ECO:0007669"/>
    <property type="project" value="InterPro"/>
</dbReference>
<protein>
    <submittedName>
        <fullName evidence="1">Uncharacterized protein</fullName>
    </submittedName>
</protein>
<dbReference type="AlphaFoldDB" id="X1UUB6"/>
<dbReference type="SUPFAM" id="SSF74650">
    <property type="entry name" value="Galactose mutarotase-like"/>
    <property type="match status" value="1"/>
</dbReference>
<name>X1UUB6_9ZZZZ</name>
<evidence type="ECO:0000313" key="1">
    <source>
        <dbReference type="EMBL" id="GAJ21093.1"/>
    </source>
</evidence>
<gene>
    <name evidence="1" type="ORF">S12H4_60179</name>
</gene>
<dbReference type="GO" id="GO:0030246">
    <property type="term" value="F:carbohydrate binding"/>
    <property type="evidence" value="ECO:0007669"/>
    <property type="project" value="InterPro"/>
</dbReference>
<dbReference type="Gene3D" id="2.70.98.30">
    <property type="entry name" value="Golgi alpha-mannosidase II, domain 4"/>
    <property type="match status" value="1"/>
</dbReference>